<keyword evidence="3" id="KW-1185">Reference proteome</keyword>
<protein>
    <submittedName>
        <fullName evidence="2">Uncharacterized protein</fullName>
    </submittedName>
</protein>
<proteinExistence type="predicted"/>
<organism evidence="2 3">
    <name type="scientific">Streptomyces lunaelactis</name>
    <dbReference type="NCBI Taxonomy" id="1535768"/>
    <lineage>
        <taxon>Bacteria</taxon>
        <taxon>Bacillati</taxon>
        <taxon>Actinomycetota</taxon>
        <taxon>Actinomycetes</taxon>
        <taxon>Kitasatosporales</taxon>
        <taxon>Streptomycetaceae</taxon>
        <taxon>Streptomyces</taxon>
    </lineage>
</organism>
<feature type="region of interest" description="Disordered" evidence="1">
    <location>
        <begin position="78"/>
        <end position="104"/>
    </location>
</feature>
<sequence length="104" mass="10649">MVVAHTVQVDRLHSYATGQGLLVQGASGRLGRCAESASGHEHANLGGGLPGEFMQAKPYALQAVEVFHALGARLDPKGRVLGGQRSHQGPVAGESGASLVQLGL</sequence>
<evidence type="ECO:0000256" key="1">
    <source>
        <dbReference type="SAM" id="MobiDB-lite"/>
    </source>
</evidence>
<reference evidence="2 3" key="1">
    <citation type="submission" date="2018-01" db="EMBL/GenBank/DDBJ databases">
        <title>Complete genome sequence of Streptomyces lunaelactis MM109T, a Ferroverdin A producer isolated from cave moonmilk deposits.</title>
        <authorList>
            <person name="Naome A."/>
            <person name="Martinet L."/>
            <person name="Maciejewska M."/>
            <person name="Anderssen S."/>
            <person name="Adam D."/>
            <person name="Tenconi E."/>
            <person name="Deflandre B."/>
            <person name="Arguelles-Arias A."/>
            <person name="Calusinska M."/>
            <person name="Copieters W."/>
            <person name="Karim L."/>
            <person name="Hanikenne M."/>
            <person name="Baurain D."/>
            <person name="van Wezel G."/>
            <person name="Smargiasso N."/>
            <person name="de Pauw E."/>
            <person name="Delfosse P."/>
            <person name="Rigali S."/>
        </authorList>
    </citation>
    <scope>NUCLEOTIDE SEQUENCE [LARGE SCALE GENOMIC DNA]</scope>
    <source>
        <strain evidence="2 3">MM109</strain>
    </source>
</reference>
<dbReference type="AlphaFoldDB" id="A0A2R4T387"/>
<evidence type="ECO:0000313" key="2">
    <source>
        <dbReference type="EMBL" id="AVZ73595.1"/>
    </source>
</evidence>
<dbReference type="Proteomes" id="UP000244201">
    <property type="component" value="Chromosome"/>
</dbReference>
<accession>A0A2R4T387</accession>
<name>A0A2R4T387_9ACTN</name>
<dbReference type="KEGG" id="slk:SLUN_16860"/>
<dbReference type="EMBL" id="CP026304">
    <property type="protein sequence ID" value="AVZ73595.1"/>
    <property type="molecule type" value="Genomic_DNA"/>
</dbReference>
<gene>
    <name evidence="2" type="ORF">SLUN_16860</name>
</gene>
<evidence type="ECO:0000313" key="3">
    <source>
        <dbReference type="Proteomes" id="UP000244201"/>
    </source>
</evidence>